<evidence type="ECO:0000256" key="8">
    <source>
        <dbReference type="ARBA" id="ARBA00022801"/>
    </source>
</evidence>
<dbReference type="Gene3D" id="3.30.2010.10">
    <property type="entry name" value="Metalloproteases ('zincins'), catalytic domain"/>
    <property type="match status" value="1"/>
</dbReference>
<keyword evidence="4" id="KW-1003">Cell membrane</keyword>
<evidence type="ECO:0000256" key="11">
    <source>
        <dbReference type="ARBA" id="ARBA00023049"/>
    </source>
</evidence>
<feature type="transmembrane region" description="Helical" evidence="13">
    <location>
        <begin position="155"/>
        <end position="175"/>
    </location>
</feature>
<evidence type="ECO:0000256" key="6">
    <source>
        <dbReference type="ARBA" id="ARBA00022692"/>
    </source>
</evidence>
<evidence type="ECO:0000256" key="10">
    <source>
        <dbReference type="ARBA" id="ARBA00022989"/>
    </source>
</evidence>
<keyword evidence="9" id="KW-0862">Zinc</keyword>
<keyword evidence="11" id="KW-0482">Metalloprotease</keyword>
<gene>
    <name evidence="15" type="primary">htpX</name>
    <name evidence="15" type="ORF">KBTEX_00871</name>
</gene>
<dbReference type="PANTHER" id="PTHR43221:SF1">
    <property type="entry name" value="PROTEASE HTPX"/>
    <property type="match status" value="1"/>
</dbReference>
<dbReference type="InterPro" id="IPR001915">
    <property type="entry name" value="Peptidase_M48"/>
</dbReference>
<dbReference type="AlphaFoldDB" id="A0A5B8R9A7"/>
<feature type="domain" description="Peptidase M48" evidence="14">
    <location>
        <begin position="80"/>
        <end position="289"/>
    </location>
</feature>
<evidence type="ECO:0000256" key="5">
    <source>
        <dbReference type="ARBA" id="ARBA00022670"/>
    </source>
</evidence>
<comment type="subcellular location">
    <subcellularLocation>
        <location evidence="2">Cell membrane</location>
        <topology evidence="2">Multi-pass membrane protein</topology>
    </subcellularLocation>
</comment>
<keyword evidence="7" id="KW-0479">Metal-binding</keyword>
<dbReference type="GO" id="GO:0005886">
    <property type="term" value="C:plasma membrane"/>
    <property type="evidence" value="ECO:0007669"/>
    <property type="project" value="UniProtKB-SubCell"/>
</dbReference>
<name>A0A5B8R9A7_9ZZZZ</name>
<keyword evidence="12 13" id="KW-0472">Membrane</keyword>
<evidence type="ECO:0000256" key="1">
    <source>
        <dbReference type="ARBA" id="ARBA00001947"/>
    </source>
</evidence>
<accession>A0A5B8R9A7</accession>
<dbReference type="EC" id="3.4.24.-" evidence="15"/>
<dbReference type="HAMAP" id="MF_00188">
    <property type="entry name" value="Pept_M48_protease_HtpX"/>
    <property type="match status" value="1"/>
</dbReference>
<keyword evidence="5 15" id="KW-0645">Protease</keyword>
<comment type="similarity">
    <text evidence="3">Belongs to the peptidase M48B family.</text>
</comment>
<dbReference type="EMBL" id="MN079085">
    <property type="protein sequence ID" value="QEA04563.1"/>
    <property type="molecule type" value="Genomic_DNA"/>
</dbReference>
<dbReference type="GO" id="GO:0046872">
    <property type="term" value="F:metal ion binding"/>
    <property type="evidence" value="ECO:0007669"/>
    <property type="project" value="UniProtKB-KW"/>
</dbReference>
<sequence length="293" mass="31458">MKRIGLFLATNLAVLVLLGTVLNVLEPMLARQGVVLNTGGLLVLAAIFGMGGAFISLASSKWMARTFMGVRVISQPANETEAWLVDTVRTHARAAGIGMPEVGIYDGAEMNAFATGMRRDDALVAVSAGLLRGMRREEASAVLGHEVSHVANGDMVTLALLQGVLNTFVIVLSRIVGQFVDRVVFRNERGYGMGYWIAVIAAEILFGILASMIVMWFSRQREFRADAGGARLAGRESMIAALRRLQGGHAGEMPDQLEAFGINGGRGPGLRRLFMSHPPIEVRIRALQEAGAA</sequence>
<keyword evidence="8 15" id="KW-0378">Hydrolase</keyword>
<comment type="cofactor">
    <cofactor evidence="1">
        <name>Zn(2+)</name>
        <dbReference type="ChEBI" id="CHEBI:29105"/>
    </cofactor>
</comment>
<dbReference type="GO" id="GO:0004222">
    <property type="term" value="F:metalloendopeptidase activity"/>
    <property type="evidence" value="ECO:0007669"/>
    <property type="project" value="InterPro"/>
</dbReference>
<dbReference type="InterPro" id="IPR050083">
    <property type="entry name" value="HtpX_protease"/>
</dbReference>
<keyword evidence="6 13" id="KW-0812">Transmembrane</keyword>
<evidence type="ECO:0000256" key="7">
    <source>
        <dbReference type="ARBA" id="ARBA00022723"/>
    </source>
</evidence>
<evidence type="ECO:0000256" key="2">
    <source>
        <dbReference type="ARBA" id="ARBA00004651"/>
    </source>
</evidence>
<evidence type="ECO:0000256" key="9">
    <source>
        <dbReference type="ARBA" id="ARBA00022833"/>
    </source>
</evidence>
<dbReference type="NCBIfam" id="NF003965">
    <property type="entry name" value="PRK05457.1"/>
    <property type="match status" value="1"/>
</dbReference>
<dbReference type="CDD" id="cd07335">
    <property type="entry name" value="M48B_HtpX_like"/>
    <property type="match status" value="1"/>
</dbReference>
<feature type="transmembrane region" description="Helical" evidence="13">
    <location>
        <begin position="195"/>
        <end position="217"/>
    </location>
</feature>
<dbReference type="PANTHER" id="PTHR43221">
    <property type="entry name" value="PROTEASE HTPX"/>
    <property type="match status" value="1"/>
</dbReference>
<reference evidence="15" key="1">
    <citation type="submission" date="2019-06" db="EMBL/GenBank/DDBJ databases">
        <authorList>
            <person name="Murdoch R.W."/>
            <person name="Fathepure B."/>
        </authorList>
    </citation>
    <scope>NUCLEOTIDE SEQUENCE</scope>
</reference>
<evidence type="ECO:0000256" key="3">
    <source>
        <dbReference type="ARBA" id="ARBA00009779"/>
    </source>
</evidence>
<dbReference type="Pfam" id="PF01435">
    <property type="entry name" value="Peptidase_M48"/>
    <property type="match status" value="1"/>
</dbReference>
<protein>
    <submittedName>
        <fullName evidence="15">Protease HtpX</fullName>
        <ecNumber evidence="15">3.4.24.-</ecNumber>
    </submittedName>
</protein>
<proteinExistence type="inferred from homology"/>
<keyword evidence="10 13" id="KW-1133">Transmembrane helix</keyword>
<evidence type="ECO:0000313" key="15">
    <source>
        <dbReference type="EMBL" id="QEA04563.1"/>
    </source>
</evidence>
<dbReference type="InterPro" id="IPR022919">
    <property type="entry name" value="Pept_M48_protease_HtpX"/>
</dbReference>
<evidence type="ECO:0000256" key="13">
    <source>
        <dbReference type="SAM" id="Phobius"/>
    </source>
</evidence>
<evidence type="ECO:0000256" key="4">
    <source>
        <dbReference type="ARBA" id="ARBA00022475"/>
    </source>
</evidence>
<feature type="transmembrane region" description="Helical" evidence="13">
    <location>
        <begin position="39"/>
        <end position="58"/>
    </location>
</feature>
<evidence type="ECO:0000259" key="14">
    <source>
        <dbReference type="Pfam" id="PF01435"/>
    </source>
</evidence>
<dbReference type="GO" id="GO:0006508">
    <property type="term" value="P:proteolysis"/>
    <property type="evidence" value="ECO:0007669"/>
    <property type="project" value="UniProtKB-KW"/>
</dbReference>
<evidence type="ECO:0000256" key="12">
    <source>
        <dbReference type="ARBA" id="ARBA00023136"/>
    </source>
</evidence>
<organism evidence="15">
    <name type="scientific">uncultured organism</name>
    <dbReference type="NCBI Taxonomy" id="155900"/>
    <lineage>
        <taxon>unclassified sequences</taxon>
        <taxon>environmental samples</taxon>
    </lineage>
</organism>